<dbReference type="Pfam" id="PF01743">
    <property type="entry name" value="PolyA_pol"/>
    <property type="match status" value="1"/>
</dbReference>
<evidence type="ECO:0000259" key="10">
    <source>
        <dbReference type="Pfam" id="PF01966"/>
    </source>
</evidence>
<gene>
    <name evidence="12" type="ORF">UFOPK2242_01128</name>
</gene>
<accession>A0A6J6LTX3</accession>
<feature type="domain" description="tRNA nucleotidyltransferase/poly(A) polymerase RNA and SrmB- binding" evidence="11">
    <location>
        <begin position="198"/>
        <end position="259"/>
    </location>
</feature>
<sequence length="482" mass="54149">MRPEVDSTGQNGAVNGIPERLSAVFAPGSPTRVVAEQLATEGNRTYLVGGSVRDAFANRALGDLDLTTSARPDDIERLLGPISEHIWLQGKAFGTVGARVGGHDLEITTFRGDLYRPESRKPEVAYADDVESDLIRRDFTINAMAIEVLSEPVLVDPHNGLEDLLVNKRLRTPQSPESSFADDPLRMMRAARFIARFGLTPDAELVEAVEAMASRMEIVSAERIRDELSKLLSVPDCSEGLWFLSRTGLSDQFLPELNSMQLEQDPIHQHKDVLAHTIAVINNTDHEDVIVRLAALFHDVGKPKTRSFESGGVSFHHHEVVGARMTRARMTALRFSNEVIEDVTQLVYLHLRIHTYAMGWSDKAVRRYVRDAGPLLAQLNHLQRCDCTTRNKRRALALDRRMDELERRIVELREQEELDSIRPPLDGRQVMEHLRIAPSRAIGEALDYLLELRLDEGPIDEEEAFRLLDAWAETKGIVRGEA</sequence>
<dbReference type="PANTHER" id="PTHR46173">
    <property type="entry name" value="CCA TRNA NUCLEOTIDYLTRANSFERASE 1, MITOCHONDRIAL"/>
    <property type="match status" value="1"/>
</dbReference>
<keyword evidence="3" id="KW-0819">tRNA processing</keyword>
<dbReference type="GO" id="GO:0000049">
    <property type="term" value="F:tRNA binding"/>
    <property type="evidence" value="ECO:0007669"/>
    <property type="project" value="TreeGrafter"/>
</dbReference>
<dbReference type="SUPFAM" id="SSF81891">
    <property type="entry name" value="Poly A polymerase C-terminal region-like"/>
    <property type="match status" value="1"/>
</dbReference>
<keyword evidence="5" id="KW-0479">Metal-binding</keyword>
<keyword evidence="2" id="KW-0808">Transferase</keyword>
<dbReference type="InterPro" id="IPR032828">
    <property type="entry name" value="PolyA_RNA-bd"/>
</dbReference>
<dbReference type="AlphaFoldDB" id="A0A6J6LTX3"/>
<evidence type="ECO:0000256" key="2">
    <source>
        <dbReference type="ARBA" id="ARBA00022679"/>
    </source>
</evidence>
<evidence type="ECO:0000256" key="1">
    <source>
        <dbReference type="ARBA" id="ARBA00001946"/>
    </source>
</evidence>
<dbReference type="InterPro" id="IPR014065">
    <property type="entry name" value="tRNA_adenylyltransferase"/>
</dbReference>
<dbReference type="InterPro" id="IPR006675">
    <property type="entry name" value="HDIG_dom"/>
</dbReference>
<evidence type="ECO:0000313" key="12">
    <source>
        <dbReference type="EMBL" id="CAB4663865.1"/>
    </source>
</evidence>
<keyword evidence="8" id="KW-0175">Coiled coil</keyword>
<organism evidence="12">
    <name type="scientific">freshwater metagenome</name>
    <dbReference type="NCBI Taxonomy" id="449393"/>
    <lineage>
        <taxon>unclassified sequences</taxon>
        <taxon>metagenomes</taxon>
        <taxon>ecological metagenomes</taxon>
    </lineage>
</organism>
<dbReference type="CDD" id="cd05398">
    <property type="entry name" value="NT_ClassII-CCAase"/>
    <property type="match status" value="1"/>
</dbReference>
<evidence type="ECO:0000256" key="4">
    <source>
        <dbReference type="ARBA" id="ARBA00022695"/>
    </source>
</evidence>
<dbReference type="Gene3D" id="3.30.460.10">
    <property type="entry name" value="Beta Polymerase, domain 2"/>
    <property type="match status" value="1"/>
</dbReference>
<proteinExistence type="predicted"/>
<dbReference type="PANTHER" id="PTHR46173:SF1">
    <property type="entry name" value="CCA TRNA NUCLEOTIDYLTRANSFERASE 1, MITOCHONDRIAL"/>
    <property type="match status" value="1"/>
</dbReference>
<dbReference type="NCBIfam" id="TIGR02692">
    <property type="entry name" value="tRNA_CCA_actino"/>
    <property type="match status" value="1"/>
</dbReference>
<protein>
    <submittedName>
        <fullName evidence="12">Unannotated protein</fullName>
    </submittedName>
</protein>
<keyword evidence="4" id="KW-0548">Nucleotidyltransferase</keyword>
<evidence type="ECO:0000256" key="7">
    <source>
        <dbReference type="ARBA" id="ARBA00022842"/>
    </source>
</evidence>
<dbReference type="InterPro" id="IPR043519">
    <property type="entry name" value="NT_sf"/>
</dbReference>
<keyword evidence="7" id="KW-0460">Magnesium</keyword>
<feature type="domain" description="Poly A polymerase head" evidence="9">
    <location>
        <begin position="45"/>
        <end position="164"/>
    </location>
</feature>
<dbReference type="GO" id="GO:0008033">
    <property type="term" value="P:tRNA processing"/>
    <property type="evidence" value="ECO:0007669"/>
    <property type="project" value="UniProtKB-KW"/>
</dbReference>
<comment type="cofactor">
    <cofactor evidence="1">
        <name>Mg(2+)</name>
        <dbReference type="ChEBI" id="CHEBI:18420"/>
    </cofactor>
</comment>
<dbReference type="Pfam" id="PF01966">
    <property type="entry name" value="HD"/>
    <property type="match status" value="1"/>
</dbReference>
<dbReference type="InterPro" id="IPR050264">
    <property type="entry name" value="Bact_CCA-adding_enz_type3_sf"/>
</dbReference>
<dbReference type="NCBIfam" id="TIGR00277">
    <property type="entry name" value="HDIG"/>
    <property type="match status" value="1"/>
</dbReference>
<evidence type="ECO:0000259" key="11">
    <source>
        <dbReference type="Pfam" id="PF12627"/>
    </source>
</evidence>
<dbReference type="GO" id="GO:0046872">
    <property type="term" value="F:metal ion binding"/>
    <property type="evidence" value="ECO:0007669"/>
    <property type="project" value="UniProtKB-KW"/>
</dbReference>
<reference evidence="12" key="1">
    <citation type="submission" date="2020-05" db="EMBL/GenBank/DDBJ databases">
        <authorList>
            <person name="Chiriac C."/>
            <person name="Salcher M."/>
            <person name="Ghai R."/>
            <person name="Kavagutti S V."/>
        </authorList>
    </citation>
    <scope>NUCLEOTIDE SEQUENCE</scope>
</reference>
<dbReference type="InterPro" id="IPR003607">
    <property type="entry name" value="HD/PDEase_dom"/>
</dbReference>
<dbReference type="EMBL" id="CAEZWM010000150">
    <property type="protein sequence ID" value="CAB4663865.1"/>
    <property type="molecule type" value="Genomic_DNA"/>
</dbReference>
<evidence type="ECO:0000256" key="8">
    <source>
        <dbReference type="SAM" id="Coils"/>
    </source>
</evidence>
<keyword evidence="6" id="KW-0547">Nucleotide-binding</keyword>
<dbReference type="GO" id="GO:0000166">
    <property type="term" value="F:nucleotide binding"/>
    <property type="evidence" value="ECO:0007669"/>
    <property type="project" value="UniProtKB-KW"/>
</dbReference>
<dbReference type="InterPro" id="IPR006674">
    <property type="entry name" value="HD_domain"/>
</dbReference>
<feature type="coiled-coil region" evidence="8">
    <location>
        <begin position="395"/>
        <end position="422"/>
    </location>
</feature>
<feature type="domain" description="HD" evidence="10">
    <location>
        <begin position="275"/>
        <end position="371"/>
    </location>
</feature>
<dbReference type="Pfam" id="PF12627">
    <property type="entry name" value="PolyA_pol_RNAbd"/>
    <property type="match status" value="1"/>
</dbReference>
<dbReference type="InterPro" id="IPR002646">
    <property type="entry name" value="PolA_pol_head_dom"/>
</dbReference>
<dbReference type="SUPFAM" id="SSF81301">
    <property type="entry name" value="Nucleotidyltransferase"/>
    <property type="match status" value="1"/>
</dbReference>
<evidence type="ECO:0000256" key="6">
    <source>
        <dbReference type="ARBA" id="ARBA00022741"/>
    </source>
</evidence>
<name>A0A6J6LTX3_9ZZZZ</name>
<evidence type="ECO:0000256" key="3">
    <source>
        <dbReference type="ARBA" id="ARBA00022694"/>
    </source>
</evidence>
<dbReference type="CDD" id="cd00077">
    <property type="entry name" value="HDc"/>
    <property type="match status" value="1"/>
</dbReference>
<evidence type="ECO:0000256" key="5">
    <source>
        <dbReference type="ARBA" id="ARBA00022723"/>
    </source>
</evidence>
<dbReference type="Gene3D" id="1.10.3090.10">
    <property type="entry name" value="cca-adding enzyme, domain 2"/>
    <property type="match status" value="1"/>
</dbReference>
<evidence type="ECO:0000259" key="9">
    <source>
        <dbReference type="Pfam" id="PF01743"/>
    </source>
</evidence>
<dbReference type="GO" id="GO:0016779">
    <property type="term" value="F:nucleotidyltransferase activity"/>
    <property type="evidence" value="ECO:0007669"/>
    <property type="project" value="UniProtKB-KW"/>
</dbReference>